<accession>A0A1N7N1U6</accession>
<dbReference type="Proteomes" id="UP000186744">
    <property type="component" value="Unassembled WGS sequence"/>
</dbReference>
<gene>
    <name evidence="2" type="ORF">SAMN05421786_103126</name>
</gene>
<dbReference type="AlphaFoldDB" id="A0A1N7N1U6"/>
<evidence type="ECO:0000256" key="1">
    <source>
        <dbReference type="SAM" id="Phobius"/>
    </source>
</evidence>
<sequence length="75" mass="8347">MKPLTILEAGDLTGLVIMIVGIMILGALFFSIVITFIVKLIYESKDNRKFSRKQFIQTFVICLLAFGLISGYICG</sequence>
<evidence type="ECO:0000313" key="3">
    <source>
        <dbReference type="Proteomes" id="UP000186744"/>
    </source>
</evidence>
<protein>
    <submittedName>
        <fullName evidence="2">Uncharacterized protein</fullName>
    </submittedName>
</protein>
<keyword evidence="1" id="KW-0472">Membrane</keyword>
<evidence type="ECO:0000313" key="2">
    <source>
        <dbReference type="EMBL" id="SIS92238.1"/>
    </source>
</evidence>
<organism evidence="2 3">
    <name type="scientific">Chryseobacterium ureilyticum</name>
    <dbReference type="NCBI Taxonomy" id="373668"/>
    <lineage>
        <taxon>Bacteria</taxon>
        <taxon>Pseudomonadati</taxon>
        <taxon>Bacteroidota</taxon>
        <taxon>Flavobacteriia</taxon>
        <taxon>Flavobacteriales</taxon>
        <taxon>Weeksellaceae</taxon>
        <taxon>Chryseobacterium group</taxon>
        <taxon>Chryseobacterium</taxon>
    </lineage>
</organism>
<keyword evidence="3" id="KW-1185">Reference proteome</keyword>
<name>A0A1N7N1U6_9FLAO</name>
<feature type="transmembrane region" description="Helical" evidence="1">
    <location>
        <begin position="54"/>
        <end position="73"/>
    </location>
</feature>
<dbReference type="RefSeq" id="WP_076551888.1">
    <property type="nucleotide sequence ID" value="NZ_FTOL01000003.1"/>
</dbReference>
<keyword evidence="1" id="KW-1133">Transmembrane helix</keyword>
<feature type="transmembrane region" description="Helical" evidence="1">
    <location>
        <begin position="12"/>
        <end position="42"/>
    </location>
</feature>
<reference evidence="3" key="1">
    <citation type="submission" date="2017-01" db="EMBL/GenBank/DDBJ databases">
        <authorList>
            <person name="Varghese N."/>
            <person name="Submissions S."/>
        </authorList>
    </citation>
    <scope>NUCLEOTIDE SEQUENCE [LARGE SCALE GENOMIC DNA]</scope>
    <source>
        <strain evidence="3">DSM 18017</strain>
    </source>
</reference>
<proteinExistence type="predicted"/>
<keyword evidence="1" id="KW-0812">Transmembrane</keyword>
<dbReference type="OrthoDB" id="1453017at2"/>
<dbReference type="EMBL" id="FTOL01000003">
    <property type="protein sequence ID" value="SIS92238.1"/>
    <property type="molecule type" value="Genomic_DNA"/>
</dbReference>
<dbReference type="STRING" id="373668.SAMN05421786_103126"/>